<dbReference type="SUPFAM" id="SSF51182">
    <property type="entry name" value="RmlC-like cupins"/>
    <property type="match status" value="1"/>
</dbReference>
<dbReference type="EMBL" id="BA000012">
    <property type="protein sequence ID" value="BAB50804.1"/>
    <property type="molecule type" value="Genomic_DNA"/>
</dbReference>
<dbReference type="CDD" id="cd02238">
    <property type="entry name" value="cupin_KdgF"/>
    <property type="match status" value="1"/>
</dbReference>
<evidence type="ECO:0000313" key="2">
    <source>
        <dbReference type="EMBL" id="BAB50804.1"/>
    </source>
</evidence>
<dbReference type="HOGENOM" id="CLU_134269_1_1_5"/>
<dbReference type="InterPro" id="IPR052535">
    <property type="entry name" value="Bacilysin_H2HPP_isomerase"/>
</dbReference>
<accession>Q98EW3</accession>
<evidence type="ECO:0000313" key="3">
    <source>
        <dbReference type="Proteomes" id="UP000000552"/>
    </source>
</evidence>
<dbReference type="Proteomes" id="UP000000552">
    <property type="component" value="Chromosome"/>
</dbReference>
<name>Q98EW3_RHILO</name>
<dbReference type="Pfam" id="PF07883">
    <property type="entry name" value="Cupin_2"/>
    <property type="match status" value="1"/>
</dbReference>
<proteinExistence type="predicted"/>
<dbReference type="PANTHER" id="PTHR40112">
    <property type="entry name" value="H2HPP ISOMERASE"/>
    <property type="match status" value="1"/>
</dbReference>
<dbReference type="AlphaFoldDB" id="Q98EW3"/>
<protein>
    <submittedName>
        <fullName evidence="2">Degradation protein</fullName>
    </submittedName>
</protein>
<feature type="domain" description="Cupin type-2" evidence="1">
    <location>
        <begin position="43"/>
        <end position="100"/>
    </location>
</feature>
<dbReference type="PANTHER" id="PTHR40112:SF1">
    <property type="entry name" value="H2HPP ISOMERASE"/>
    <property type="match status" value="1"/>
</dbReference>
<evidence type="ECO:0000259" key="1">
    <source>
        <dbReference type="Pfam" id="PF07883"/>
    </source>
</evidence>
<organism evidence="2 3">
    <name type="scientific">Mesorhizobium japonicum (strain LMG 29417 / CECT 9101 / MAFF 303099)</name>
    <name type="common">Mesorhizobium loti (strain MAFF 303099)</name>
    <dbReference type="NCBI Taxonomy" id="266835"/>
    <lineage>
        <taxon>Bacteria</taxon>
        <taxon>Pseudomonadati</taxon>
        <taxon>Pseudomonadota</taxon>
        <taxon>Alphaproteobacteria</taxon>
        <taxon>Hyphomicrobiales</taxon>
        <taxon>Phyllobacteriaceae</taxon>
        <taxon>Mesorhizobium</taxon>
    </lineage>
</organism>
<dbReference type="InterPro" id="IPR013096">
    <property type="entry name" value="Cupin_2"/>
</dbReference>
<dbReference type="InterPro" id="IPR011051">
    <property type="entry name" value="RmlC_Cupin_sf"/>
</dbReference>
<dbReference type="eggNOG" id="COG1917">
    <property type="taxonomic scope" value="Bacteria"/>
</dbReference>
<sequence>MRGTTMTKPKIFAHAGEGAWTPTPDGNRRRVLLSTDELMLVEFGFDKGGVGALHSHPHVQASYVAEGRFEVTIDGRTEILEAGGSFIVPSGLVHGVKALEAGRLVDSFTPPRADFLALNQRDSA</sequence>
<dbReference type="KEGG" id="mlo:mll4053"/>
<dbReference type="InterPro" id="IPR014710">
    <property type="entry name" value="RmlC-like_jellyroll"/>
</dbReference>
<reference evidence="2 3" key="1">
    <citation type="journal article" date="2000" name="DNA Res.">
        <title>Complete genome structure of the nitrogen-fixing symbiotic bacterium Mesorhizobium loti.</title>
        <authorList>
            <person name="Kaneko T."/>
            <person name="Nakamura Y."/>
            <person name="Sato S."/>
            <person name="Asamizu E."/>
            <person name="Kato T."/>
            <person name="Sasamoto S."/>
            <person name="Watanabe A."/>
            <person name="Idesawa K."/>
            <person name="Ishikawa A."/>
            <person name="Kawashima K."/>
            <person name="Kimura T."/>
            <person name="Kishida Y."/>
            <person name="Kiyokawa C."/>
            <person name="Kohara M."/>
            <person name="Matsumoto M."/>
            <person name="Matsuno A."/>
            <person name="Mochizuki Y."/>
            <person name="Nakayama S."/>
            <person name="Nakazaki N."/>
            <person name="Shimpo S."/>
            <person name="Sugimoto M."/>
            <person name="Takeuchi C."/>
            <person name="Yamada M."/>
            <person name="Tabata S."/>
        </authorList>
    </citation>
    <scope>NUCLEOTIDE SEQUENCE [LARGE SCALE GENOMIC DNA]</scope>
    <source>
        <strain evidence="3">LMG 29417 / CECT 9101 / MAFF 303099</strain>
    </source>
</reference>
<gene>
    <name evidence="2" type="ordered locus">mll4053</name>
</gene>
<dbReference type="Gene3D" id="2.60.120.10">
    <property type="entry name" value="Jelly Rolls"/>
    <property type="match status" value="1"/>
</dbReference>